<reference evidence="1" key="1">
    <citation type="journal article" date="2014" name="Front. Microbiol.">
        <title>High frequency of phylogenetically diverse reductive dehalogenase-homologous genes in deep subseafloor sedimentary metagenomes.</title>
        <authorList>
            <person name="Kawai M."/>
            <person name="Futagami T."/>
            <person name="Toyoda A."/>
            <person name="Takaki Y."/>
            <person name="Nishi S."/>
            <person name="Hori S."/>
            <person name="Arai W."/>
            <person name="Tsubouchi T."/>
            <person name="Morono Y."/>
            <person name="Uchiyama I."/>
            <person name="Ito T."/>
            <person name="Fujiyama A."/>
            <person name="Inagaki F."/>
            <person name="Takami H."/>
        </authorList>
    </citation>
    <scope>NUCLEOTIDE SEQUENCE</scope>
    <source>
        <strain evidence="1">Expedition CK06-06</strain>
    </source>
</reference>
<accession>X1UGA7</accession>
<protein>
    <submittedName>
        <fullName evidence="1">Uncharacterized protein</fullName>
    </submittedName>
</protein>
<proteinExistence type="predicted"/>
<organism evidence="1">
    <name type="scientific">marine sediment metagenome</name>
    <dbReference type="NCBI Taxonomy" id="412755"/>
    <lineage>
        <taxon>unclassified sequences</taxon>
        <taxon>metagenomes</taxon>
        <taxon>ecological metagenomes</taxon>
    </lineage>
</organism>
<feature type="non-terminal residue" evidence="1">
    <location>
        <position position="1"/>
    </location>
</feature>
<sequence length="52" mass="6146">RGHFNEQPNDYIISELLSRNLIYDEGASLKLRKFTSLKWFKNTVMIFKRGGI</sequence>
<gene>
    <name evidence="1" type="ORF">S12H4_60797</name>
</gene>
<name>X1UGA7_9ZZZZ</name>
<comment type="caution">
    <text evidence="1">The sequence shown here is derived from an EMBL/GenBank/DDBJ whole genome shotgun (WGS) entry which is preliminary data.</text>
</comment>
<dbReference type="EMBL" id="BARW01040120">
    <property type="protein sequence ID" value="GAJ16508.1"/>
    <property type="molecule type" value="Genomic_DNA"/>
</dbReference>
<dbReference type="AlphaFoldDB" id="X1UGA7"/>
<evidence type="ECO:0000313" key="1">
    <source>
        <dbReference type="EMBL" id="GAJ16508.1"/>
    </source>
</evidence>